<dbReference type="PANTHER" id="PTHR43478:SF1">
    <property type="entry name" value="NA+_H+ ANTIPORTER NHAC-LIKE C-TERMINAL DOMAIN-CONTAINING PROTEIN"/>
    <property type="match status" value="1"/>
</dbReference>
<reference evidence="8 9" key="2">
    <citation type="journal article" date="2013" name="PLoS ONE">
        <title>INDIGO - INtegrated Data Warehouse of MIcrobial GenOmes with Examples from the Red Sea Extremophiles.</title>
        <authorList>
            <person name="Alam I."/>
            <person name="Antunes A."/>
            <person name="Kamau A.A."/>
            <person name="Ba Alawi W."/>
            <person name="Kalkatawi M."/>
            <person name="Stingl U."/>
            <person name="Bajic V.B."/>
        </authorList>
    </citation>
    <scope>NUCLEOTIDE SEQUENCE [LARGE SCALE GENOMIC DNA]</scope>
    <source>
        <strain evidence="8 9">E1L3A</strain>
    </source>
</reference>
<keyword evidence="9" id="KW-1185">Reference proteome</keyword>
<evidence type="ECO:0000256" key="2">
    <source>
        <dbReference type="ARBA" id="ARBA00022475"/>
    </source>
</evidence>
<feature type="transmembrane region" description="Helical" evidence="6">
    <location>
        <begin position="192"/>
        <end position="214"/>
    </location>
</feature>
<dbReference type="Pfam" id="PF03553">
    <property type="entry name" value="Na_H_antiporter"/>
    <property type="match status" value="1"/>
</dbReference>
<keyword evidence="5 6" id="KW-0472">Membrane</keyword>
<reference evidence="8 9" key="1">
    <citation type="journal article" date="2011" name="J. Bacteriol.">
        <title>Genome sequence of Salinisphaera shabanensis, a gammaproteobacterium from the harsh, variable environment of the brine-seawater interface of the Shaban Deep in the Red Sea.</title>
        <authorList>
            <person name="Antunes A."/>
            <person name="Alam I."/>
            <person name="Bajic V.B."/>
            <person name="Stingl U."/>
        </authorList>
    </citation>
    <scope>NUCLEOTIDE SEQUENCE [LARGE SCALE GENOMIC DNA]</scope>
    <source>
        <strain evidence="8 9">E1L3A</strain>
    </source>
</reference>
<keyword evidence="4 6" id="KW-1133">Transmembrane helix</keyword>
<evidence type="ECO:0000256" key="4">
    <source>
        <dbReference type="ARBA" id="ARBA00022989"/>
    </source>
</evidence>
<feature type="transmembrane region" description="Helical" evidence="6">
    <location>
        <begin position="65"/>
        <end position="82"/>
    </location>
</feature>
<name>U2FX51_9GAMM</name>
<evidence type="ECO:0000256" key="6">
    <source>
        <dbReference type="SAM" id="Phobius"/>
    </source>
</evidence>
<gene>
    <name evidence="8" type="ORF">SSPSH_002301</name>
</gene>
<dbReference type="eggNOG" id="COG1757">
    <property type="taxonomic scope" value="Bacteria"/>
</dbReference>
<dbReference type="STRING" id="1033802.SSPSH_002301"/>
<dbReference type="InterPro" id="IPR018461">
    <property type="entry name" value="Na/H_Antiport_NhaC-like_C"/>
</dbReference>
<feature type="transmembrane region" description="Helical" evidence="6">
    <location>
        <begin position="29"/>
        <end position="53"/>
    </location>
</feature>
<keyword evidence="2" id="KW-1003">Cell membrane</keyword>
<dbReference type="EMBL" id="AFNV02000015">
    <property type="protein sequence ID" value="ERJ18808.1"/>
    <property type="molecule type" value="Genomic_DNA"/>
</dbReference>
<feature type="domain" description="Na+/H+ antiporter NhaC-like C-terminal" evidence="7">
    <location>
        <begin position="153"/>
        <end position="474"/>
    </location>
</feature>
<evidence type="ECO:0000313" key="9">
    <source>
        <dbReference type="Proteomes" id="UP000006242"/>
    </source>
</evidence>
<feature type="transmembrane region" description="Helical" evidence="6">
    <location>
        <begin position="255"/>
        <end position="274"/>
    </location>
</feature>
<dbReference type="AlphaFoldDB" id="U2FX51"/>
<keyword evidence="3 6" id="KW-0812">Transmembrane</keyword>
<dbReference type="GO" id="GO:0005886">
    <property type="term" value="C:plasma membrane"/>
    <property type="evidence" value="ECO:0007669"/>
    <property type="project" value="UniProtKB-SubCell"/>
</dbReference>
<sequence length="505" mass="53859">MDLIISLTPPLAAVLLALATRRVNISLFLAIWIGGWFVAGNPVAAVGQTFDWFAEVMTDEWNARFLVLVSLLGAGAAFMYRTGGSHAVSRWLSRRISTGRSAQLLTWLLGLVIFFNDYVNSVIVGNATRDLTGEHRVSREKLAYLLDSTSAPMATLGPVSDWIGYQVSLIAAAFTALSLTTEKPYMAFLQSIPWNFYALLCLVAVPTIILLGDFGPMRAAEKRADDDGDLVAPGDTPLSSIENDLGEADTENGRLYHFLLPLGVLLGVACWALWYTGGGAEGKPLMDALADTDVAVSLSWAAFAMVCTALGLALLQRHTLEACEQTLLAGFRTMLPALVIMVLAWTIGTVTGALDTGEHVIEATRDWLSPGLLPVLIFAIAMVISFATGSSWGAMAILTPVAVPLAYNIGDITLVHMAIGAIFSGSIFGDHCSPISDTTVMSSIFAGSDHIAHVRTQIPYALVPAAVAGLLYIASMVVSSAWLLLAAGLVVQTIAIWLITRMPSD</sequence>
<evidence type="ECO:0000256" key="1">
    <source>
        <dbReference type="ARBA" id="ARBA00004651"/>
    </source>
</evidence>
<feature type="transmembrane region" description="Helical" evidence="6">
    <location>
        <begin position="294"/>
        <end position="315"/>
    </location>
</feature>
<proteinExistence type="predicted"/>
<dbReference type="OrthoDB" id="9762978at2"/>
<feature type="transmembrane region" description="Helical" evidence="6">
    <location>
        <begin position="481"/>
        <end position="500"/>
    </location>
</feature>
<feature type="transmembrane region" description="Helical" evidence="6">
    <location>
        <begin position="102"/>
        <end position="119"/>
    </location>
</feature>
<dbReference type="RefSeq" id="WP_006914478.1">
    <property type="nucleotide sequence ID" value="NZ_AFNV02000015.1"/>
</dbReference>
<dbReference type="Proteomes" id="UP000006242">
    <property type="component" value="Unassembled WGS sequence"/>
</dbReference>
<feature type="transmembrane region" description="Helical" evidence="6">
    <location>
        <begin position="367"/>
        <end position="387"/>
    </location>
</feature>
<protein>
    <submittedName>
        <fullName evidence="8">NhaC-type sodium-hydrogen antiporter protein</fullName>
    </submittedName>
</protein>
<comment type="caution">
    <text evidence="8">The sequence shown here is derived from an EMBL/GenBank/DDBJ whole genome shotgun (WGS) entry which is preliminary data.</text>
</comment>
<evidence type="ECO:0000256" key="3">
    <source>
        <dbReference type="ARBA" id="ARBA00022692"/>
    </source>
</evidence>
<evidence type="ECO:0000259" key="7">
    <source>
        <dbReference type="Pfam" id="PF03553"/>
    </source>
</evidence>
<evidence type="ECO:0000256" key="5">
    <source>
        <dbReference type="ARBA" id="ARBA00023136"/>
    </source>
</evidence>
<organism evidence="8 9">
    <name type="scientific">Salinisphaera shabanensis E1L3A</name>
    <dbReference type="NCBI Taxonomy" id="1033802"/>
    <lineage>
        <taxon>Bacteria</taxon>
        <taxon>Pseudomonadati</taxon>
        <taxon>Pseudomonadota</taxon>
        <taxon>Gammaproteobacteria</taxon>
        <taxon>Salinisphaerales</taxon>
        <taxon>Salinisphaeraceae</taxon>
        <taxon>Salinisphaera</taxon>
    </lineage>
</organism>
<comment type="subcellular location">
    <subcellularLocation>
        <location evidence="1">Cell membrane</location>
        <topology evidence="1">Multi-pass membrane protein</topology>
    </subcellularLocation>
</comment>
<dbReference type="PANTHER" id="PTHR43478">
    <property type="entry name" value="NA+/H+ ANTIPORTER-RELATED"/>
    <property type="match status" value="1"/>
</dbReference>
<feature type="transmembrane region" description="Helical" evidence="6">
    <location>
        <begin position="458"/>
        <end position="475"/>
    </location>
</feature>
<evidence type="ECO:0000313" key="8">
    <source>
        <dbReference type="EMBL" id="ERJ18808.1"/>
    </source>
</evidence>
<accession>U2FX51</accession>
<feature type="transmembrane region" description="Helical" evidence="6">
    <location>
        <begin position="327"/>
        <end position="347"/>
    </location>
</feature>